<proteinExistence type="predicted"/>
<gene>
    <name evidence="1" type="ORF">EAI_06442</name>
</gene>
<evidence type="ECO:0000313" key="1">
    <source>
        <dbReference type="EMBL" id="EFN84064.1"/>
    </source>
</evidence>
<dbReference type="OrthoDB" id="7554769at2759"/>
<accession>E2BJR6</accession>
<organism evidence="2">
    <name type="scientific">Harpegnathos saltator</name>
    <name type="common">Jerdon's jumping ant</name>
    <dbReference type="NCBI Taxonomy" id="610380"/>
    <lineage>
        <taxon>Eukaryota</taxon>
        <taxon>Metazoa</taxon>
        <taxon>Ecdysozoa</taxon>
        <taxon>Arthropoda</taxon>
        <taxon>Hexapoda</taxon>
        <taxon>Insecta</taxon>
        <taxon>Pterygota</taxon>
        <taxon>Neoptera</taxon>
        <taxon>Endopterygota</taxon>
        <taxon>Hymenoptera</taxon>
        <taxon>Apocrita</taxon>
        <taxon>Aculeata</taxon>
        <taxon>Formicoidea</taxon>
        <taxon>Formicidae</taxon>
        <taxon>Ponerinae</taxon>
        <taxon>Ponerini</taxon>
        <taxon>Harpegnathos</taxon>
    </lineage>
</organism>
<dbReference type="InParanoid" id="E2BJR6"/>
<sequence>ITASELEAATKVLGFSLRSKNLNGIHVKVLRDASAAIAAGATLMAQCMASSECGENQDILEELRAENMQLRTMQGEMTKRMEEMEK</sequence>
<dbReference type="AlphaFoldDB" id="E2BJR6"/>
<reference evidence="1 2" key="1">
    <citation type="journal article" date="2010" name="Science">
        <title>Genomic comparison of the ants Camponotus floridanus and Harpegnathos saltator.</title>
        <authorList>
            <person name="Bonasio R."/>
            <person name="Zhang G."/>
            <person name="Ye C."/>
            <person name="Mutti N.S."/>
            <person name="Fang X."/>
            <person name="Qin N."/>
            <person name="Donahue G."/>
            <person name="Yang P."/>
            <person name="Li Q."/>
            <person name="Li C."/>
            <person name="Zhang P."/>
            <person name="Huang Z."/>
            <person name="Berger S.L."/>
            <person name="Reinberg D."/>
            <person name="Wang J."/>
            <person name="Liebig J."/>
        </authorList>
    </citation>
    <scope>NUCLEOTIDE SEQUENCE [LARGE SCALE GENOMIC DNA]</scope>
    <source>
        <strain evidence="1 2">R22 G/1</strain>
    </source>
</reference>
<evidence type="ECO:0000313" key="2">
    <source>
        <dbReference type="Proteomes" id="UP000008237"/>
    </source>
</evidence>
<feature type="non-terminal residue" evidence="1">
    <location>
        <position position="86"/>
    </location>
</feature>
<feature type="non-terminal residue" evidence="1">
    <location>
        <position position="1"/>
    </location>
</feature>
<name>E2BJR6_HARSA</name>
<dbReference type="Proteomes" id="UP000008237">
    <property type="component" value="Unassembled WGS sequence"/>
</dbReference>
<keyword evidence="2" id="KW-1185">Reference proteome</keyword>
<dbReference type="EMBL" id="GL448620">
    <property type="protein sequence ID" value="EFN84064.1"/>
    <property type="molecule type" value="Genomic_DNA"/>
</dbReference>
<protein>
    <submittedName>
        <fullName evidence="1">Uncharacterized protein</fullName>
    </submittedName>
</protein>